<comment type="caution">
    <text evidence="5">The sequence shown here is derived from an EMBL/GenBank/DDBJ whole genome shotgun (WGS) entry which is preliminary data.</text>
</comment>
<feature type="domain" description="Glycosyltransferase subfamily 4-like N-terminal" evidence="4">
    <location>
        <begin position="21"/>
        <end position="196"/>
    </location>
</feature>
<dbReference type="Pfam" id="PF00534">
    <property type="entry name" value="Glycos_transf_1"/>
    <property type="match status" value="1"/>
</dbReference>
<evidence type="ECO:0000259" key="4">
    <source>
        <dbReference type="Pfam" id="PF13579"/>
    </source>
</evidence>
<dbReference type="GO" id="GO:1901137">
    <property type="term" value="P:carbohydrate derivative biosynthetic process"/>
    <property type="evidence" value="ECO:0007669"/>
    <property type="project" value="UniProtKB-ARBA"/>
</dbReference>
<accession>A0A423UHR9</accession>
<reference evidence="6" key="1">
    <citation type="submission" date="2018-05" db="EMBL/GenBank/DDBJ databases">
        <title>Genome Sequencing of selected type strains of the family Eggerthellaceae.</title>
        <authorList>
            <person name="Danylec N."/>
            <person name="Stoll D.A."/>
            <person name="Doetsch A."/>
            <person name="Huch M."/>
        </authorList>
    </citation>
    <scope>NUCLEOTIDE SEQUENCE [LARGE SCALE GENOMIC DNA]</scope>
    <source>
        <strain evidence="6">DSM 27213</strain>
    </source>
</reference>
<dbReference type="RefSeq" id="WP_096226898.1">
    <property type="nucleotide sequence ID" value="NZ_CP168029.1"/>
</dbReference>
<evidence type="ECO:0000259" key="3">
    <source>
        <dbReference type="Pfam" id="PF00534"/>
    </source>
</evidence>
<dbReference type="AlphaFoldDB" id="A0A423UHR9"/>
<feature type="domain" description="Glycosyl transferase family 1" evidence="3">
    <location>
        <begin position="212"/>
        <end position="377"/>
    </location>
</feature>
<dbReference type="InterPro" id="IPR050194">
    <property type="entry name" value="Glycosyltransferase_grp1"/>
</dbReference>
<protein>
    <submittedName>
        <fullName evidence="5">Glycosyltransferase WbuB</fullName>
    </submittedName>
</protein>
<name>A0A423UHR9_9ACTN</name>
<organism evidence="5 6">
    <name type="scientific">Gordonibacter urolithinfaciens</name>
    <dbReference type="NCBI Taxonomy" id="1335613"/>
    <lineage>
        <taxon>Bacteria</taxon>
        <taxon>Bacillati</taxon>
        <taxon>Actinomycetota</taxon>
        <taxon>Coriobacteriia</taxon>
        <taxon>Eggerthellales</taxon>
        <taxon>Eggerthellaceae</taxon>
        <taxon>Gordonibacter</taxon>
    </lineage>
</organism>
<dbReference type="InterPro" id="IPR001296">
    <property type="entry name" value="Glyco_trans_1"/>
</dbReference>
<keyword evidence="1" id="KW-0328">Glycosyltransferase</keyword>
<evidence type="ECO:0000313" key="6">
    <source>
        <dbReference type="Proteomes" id="UP000285258"/>
    </source>
</evidence>
<gene>
    <name evidence="5" type="ORF">DMP12_12120</name>
</gene>
<dbReference type="Gene3D" id="3.40.50.2000">
    <property type="entry name" value="Glycogen Phosphorylase B"/>
    <property type="match status" value="2"/>
</dbReference>
<dbReference type="Proteomes" id="UP000285258">
    <property type="component" value="Unassembled WGS sequence"/>
</dbReference>
<dbReference type="Pfam" id="PF13579">
    <property type="entry name" value="Glyco_trans_4_4"/>
    <property type="match status" value="1"/>
</dbReference>
<dbReference type="GO" id="GO:0016757">
    <property type="term" value="F:glycosyltransferase activity"/>
    <property type="evidence" value="ECO:0007669"/>
    <property type="project" value="UniProtKB-KW"/>
</dbReference>
<dbReference type="CDD" id="cd03794">
    <property type="entry name" value="GT4_WbuB-like"/>
    <property type="match status" value="1"/>
</dbReference>
<evidence type="ECO:0000256" key="1">
    <source>
        <dbReference type="ARBA" id="ARBA00022676"/>
    </source>
</evidence>
<proteinExistence type="predicted"/>
<dbReference type="SUPFAM" id="SSF53756">
    <property type="entry name" value="UDP-Glycosyltransferase/glycogen phosphorylase"/>
    <property type="match status" value="1"/>
</dbReference>
<dbReference type="EMBL" id="QIBW01000017">
    <property type="protein sequence ID" value="ROT88463.1"/>
    <property type="molecule type" value="Genomic_DNA"/>
</dbReference>
<dbReference type="PANTHER" id="PTHR45947">
    <property type="entry name" value="SULFOQUINOVOSYL TRANSFERASE SQD2"/>
    <property type="match status" value="1"/>
</dbReference>
<evidence type="ECO:0000256" key="2">
    <source>
        <dbReference type="ARBA" id="ARBA00022679"/>
    </source>
</evidence>
<dbReference type="PANTHER" id="PTHR45947:SF3">
    <property type="entry name" value="SULFOQUINOVOSYL TRANSFERASE SQD2"/>
    <property type="match status" value="1"/>
</dbReference>
<evidence type="ECO:0000313" key="5">
    <source>
        <dbReference type="EMBL" id="ROT88463.1"/>
    </source>
</evidence>
<dbReference type="InterPro" id="IPR028098">
    <property type="entry name" value="Glyco_trans_4-like_N"/>
</dbReference>
<keyword evidence="2 5" id="KW-0808">Transferase</keyword>
<sequence>MSEQNRKILIIVENLPVPFDTRVWQEATTLAANGYEVSVICPKGKGATAEMEELEGVHIYRHDLPEANGVVGYVREYYGALKAQRELAEIVYREHGFDVIHGCNPPDDIYMVAKKFKSRGVDYVFDHHDICPELFEAKFGKKEELGLVKKMLYKSQTYLEKKTYQNAKFAFVTNESYRSIAIERGGMDPNRIIVLRSGPKLERMRIQPSDESIKRGKKYMVGYLGVIGQQEGIEYLLEAAKIIKKARNDVFWGIVGGGPHLDALRKMSSDMGLDDCVEFTGRVSDEDLLRYLNTADICVNSDEFNPMNDKSTMNKILEYMALAKPIVQFDLTEGRFSARDASLYAEPNNPANMAEKVVKLLEDPERRKTMGEYGRNRVVNELSWGHTSQALLDGYERYFAGEFD</sequence>